<dbReference type="AlphaFoldDB" id="A0A8S9ILN1"/>
<proteinExistence type="predicted"/>
<gene>
    <name evidence="1" type="ORF">F2Q70_00004082</name>
</gene>
<organism evidence="1">
    <name type="scientific">Brassica cretica</name>
    <name type="common">Mustard</name>
    <dbReference type="NCBI Taxonomy" id="69181"/>
    <lineage>
        <taxon>Eukaryota</taxon>
        <taxon>Viridiplantae</taxon>
        <taxon>Streptophyta</taxon>
        <taxon>Embryophyta</taxon>
        <taxon>Tracheophyta</taxon>
        <taxon>Spermatophyta</taxon>
        <taxon>Magnoliopsida</taxon>
        <taxon>eudicotyledons</taxon>
        <taxon>Gunneridae</taxon>
        <taxon>Pentapetalae</taxon>
        <taxon>rosids</taxon>
        <taxon>malvids</taxon>
        <taxon>Brassicales</taxon>
        <taxon>Brassicaceae</taxon>
        <taxon>Brassiceae</taxon>
        <taxon>Brassica</taxon>
    </lineage>
</organism>
<evidence type="ECO:0000313" key="1">
    <source>
        <dbReference type="EMBL" id="KAF2571080.1"/>
    </source>
</evidence>
<name>A0A8S9ILN1_BRACR</name>
<reference evidence="1" key="1">
    <citation type="submission" date="2019-12" db="EMBL/GenBank/DDBJ databases">
        <title>Genome sequencing and annotation of Brassica cretica.</title>
        <authorList>
            <person name="Studholme D.J."/>
            <person name="Sarris P.F."/>
        </authorList>
    </citation>
    <scope>NUCLEOTIDE SEQUENCE</scope>
    <source>
        <strain evidence="1">PFS-102/07</strain>
        <tissue evidence="1">Leaf</tissue>
    </source>
</reference>
<sequence length="360" mass="41078">METSSKAIIDRHQSDEIDQHPQYIIVRHPPDSIDLHPPNIERPPLLDKPHDCIVEMEPIEERMHKSEASHLVVHEHQRPPICAEEAVGIHKRVKRIHDHVKIVVPCAVFDVEFPIHPDKSVHLGSYNGLFDDHTYAVASQRRLRCRGTNTQSDKSGGEKRKRIKGDPQLSLIPHFSDGVRKYRVRSRCFSQPFTKLLSLLIAEMIDKGEESMEDFTKKVLFMGKKRRSTVHEFYTSIDRQLTNIDRWSITSIDRHLTVLIDTHINGITGPAPIDRHFTVSIDIDISEQSFELAFQFHQFEINPTVRSEVMPLLLRSGQSVSRERAVDETSGMSIDGAPSVSIDGDAKTRAKLIFMTNLSP</sequence>
<comment type="caution">
    <text evidence="1">The sequence shown here is derived from an EMBL/GenBank/DDBJ whole genome shotgun (WGS) entry which is preliminary data.</text>
</comment>
<accession>A0A8S9ILN1</accession>
<dbReference type="EMBL" id="QGKY02001015">
    <property type="protein sequence ID" value="KAF2571080.1"/>
    <property type="molecule type" value="Genomic_DNA"/>
</dbReference>
<protein>
    <submittedName>
        <fullName evidence="1">Uncharacterized protein</fullName>
    </submittedName>
</protein>